<dbReference type="InterPro" id="IPR042197">
    <property type="entry name" value="Apaf_helical"/>
</dbReference>
<dbReference type="InterPro" id="IPR027417">
    <property type="entry name" value="P-loop_NTPase"/>
</dbReference>
<dbReference type="InterPro" id="IPR003591">
    <property type="entry name" value="Leu-rich_rpt_typical-subtyp"/>
</dbReference>
<evidence type="ECO:0000259" key="8">
    <source>
        <dbReference type="PROSITE" id="PS50104"/>
    </source>
</evidence>
<proteinExistence type="predicted"/>
<dbReference type="InterPro" id="IPR032675">
    <property type="entry name" value="LRR_dom_sf"/>
</dbReference>
<dbReference type="Gene3D" id="1.10.8.430">
    <property type="entry name" value="Helical domain of apoptotic protease-activating factors"/>
    <property type="match status" value="1"/>
</dbReference>
<dbReference type="InterPro" id="IPR058546">
    <property type="entry name" value="RPS4B/Roq1-like_LRR"/>
</dbReference>
<keyword evidence="10" id="KW-1185">Reference proteome</keyword>
<evidence type="ECO:0000256" key="4">
    <source>
        <dbReference type="ARBA" id="ARBA00022801"/>
    </source>
</evidence>
<evidence type="ECO:0000256" key="1">
    <source>
        <dbReference type="ARBA" id="ARBA00011982"/>
    </source>
</evidence>
<dbReference type="InterPro" id="IPR002182">
    <property type="entry name" value="NB-ARC"/>
</dbReference>
<keyword evidence="2" id="KW-0433">Leucine-rich repeat</keyword>
<dbReference type="SMART" id="SM00255">
    <property type="entry name" value="TIR"/>
    <property type="match status" value="1"/>
</dbReference>
<dbReference type="PRINTS" id="PR00364">
    <property type="entry name" value="DISEASERSIST"/>
</dbReference>
<dbReference type="Pfam" id="PF20160">
    <property type="entry name" value="C-JID"/>
    <property type="match status" value="1"/>
</dbReference>
<dbReference type="PROSITE" id="PS50104">
    <property type="entry name" value="TIR"/>
    <property type="match status" value="1"/>
</dbReference>
<keyword evidence="3" id="KW-0677">Repeat</keyword>
<evidence type="ECO:0000256" key="2">
    <source>
        <dbReference type="ARBA" id="ARBA00022614"/>
    </source>
</evidence>
<name>A0ABQ9L8I5_HEVBR</name>
<protein>
    <recommendedName>
        <fullName evidence="1">ADP-ribosyl cyclase/cyclic ADP-ribose hydrolase</fullName>
        <ecNumber evidence="1">3.2.2.6</ecNumber>
    </recommendedName>
</protein>
<evidence type="ECO:0000256" key="5">
    <source>
        <dbReference type="ARBA" id="ARBA00022821"/>
    </source>
</evidence>
<dbReference type="InterPro" id="IPR000157">
    <property type="entry name" value="TIR_dom"/>
</dbReference>
<evidence type="ECO:0000313" key="10">
    <source>
        <dbReference type="Proteomes" id="UP001174677"/>
    </source>
</evidence>
<organism evidence="9 10">
    <name type="scientific">Hevea brasiliensis</name>
    <name type="common">Para rubber tree</name>
    <name type="synonym">Siphonia brasiliensis</name>
    <dbReference type="NCBI Taxonomy" id="3981"/>
    <lineage>
        <taxon>Eukaryota</taxon>
        <taxon>Viridiplantae</taxon>
        <taxon>Streptophyta</taxon>
        <taxon>Embryophyta</taxon>
        <taxon>Tracheophyta</taxon>
        <taxon>Spermatophyta</taxon>
        <taxon>Magnoliopsida</taxon>
        <taxon>eudicotyledons</taxon>
        <taxon>Gunneridae</taxon>
        <taxon>Pentapetalae</taxon>
        <taxon>rosids</taxon>
        <taxon>fabids</taxon>
        <taxon>Malpighiales</taxon>
        <taxon>Euphorbiaceae</taxon>
        <taxon>Crotonoideae</taxon>
        <taxon>Micrandreae</taxon>
        <taxon>Hevea</taxon>
    </lineage>
</organism>
<dbReference type="PANTHER" id="PTHR11017">
    <property type="entry name" value="LEUCINE-RICH REPEAT-CONTAINING PROTEIN"/>
    <property type="match status" value="1"/>
</dbReference>
<keyword evidence="5" id="KW-0611">Plant defense</keyword>
<dbReference type="Pfam" id="PF23598">
    <property type="entry name" value="LRR_14"/>
    <property type="match status" value="1"/>
</dbReference>
<comment type="catalytic activity">
    <reaction evidence="7">
        <text>NAD(+) + H2O = ADP-D-ribose + nicotinamide + H(+)</text>
        <dbReference type="Rhea" id="RHEA:16301"/>
        <dbReference type="ChEBI" id="CHEBI:15377"/>
        <dbReference type="ChEBI" id="CHEBI:15378"/>
        <dbReference type="ChEBI" id="CHEBI:17154"/>
        <dbReference type="ChEBI" id="CHEBI:57540"/>
        <dbReference type="ChEBI" id="CHEBI:57967"/>
        <dbReference type="EC" id="3.2.2.6"/>
    </reaction>
    <physiologicalReaction direction="left-to-right" evidence="7">
        <dbReference type="Rhea" id="RHEA:16302"/>
    </physiologicalReaction>
</comment>
<keyword evidence="6" id="KW-0520">NAD</keyword>
<dbReference type="InterPro" id="IPR058192">
    <property type="entry name" value="WHD_ROQ1-like"/>
</dbReference>
<dbReference type="InterPro" id="IPR044974">
    <property type="entry name" value="Disease_R_plants"/>
</dbReference>
<dbReference type="InterPro" id="IPR035897">
    <property type="entry name" value="Toll_tir_struct_dom_sf"/>
</dbReference>
<evidence type="ECO:0000256" key="6">
    <source>
        <dbReference type="ARBA" id="ARBA00023027"/>
    </source>
</evidence>
<dbReference type="SMART" id="SM00369">
    <property type="entry name" value="LRR_TYP"/>
    <property type="match status" value="3"/>
</dbReference>
<dbReference type="SUPFAM" id="SSF52200">
    <property type="entry name" value="Toll/Interleukin receptor TIR domain"/>
    <property type="match status" value="1"/>
</dbReference>
<dbReference type="Pfam" id="PF23286">
    <property type="entry name" value="LRR_13"/>
    <property type="match status" value="1"/>
</dbReference>
<dbReference type="Gene3D" id="3.40.50.300">
    <property type="entry name" value="P-loop containing nucleotide triphosphate hydrolases"/>
    <property type="match status" value="1"/>
</dbReference>
<sequence>MASCSSSSSSLKEEKYEVFLSFRGEDTCSNFASDLNAALCQKQVKTFVDDSLRRGDNEISPLISEEVIEESKLALIIFSKYFASSTWCLDVLVKILECKRRNGQIIVPVFYHVDPSDVEKQTGYFGDAFVNLEEQFKEEMDKVHRWRAALREVANLSGWVSLATRPESKLINEIVESVKLNCENLNDIRGLVGLQPRLEEIEKLLSIGLADFRIIGIWGMAGIGKTTVATAIFKRISYQFESSCFVANVREESEKHGLTHLRKMLFSKLLGLRISTPDFGFTFTKHKLQRKRVLVVLDDINNLRQIEFLVGGHGWFGLGSRIVVTSRDNQVLKNVVDETYEVKELDRHDSLQLFVMNAFKQDIPKDDDLELSNKVVDYVRGNPLALKVLGSSFFGKTKQEWKSALDKLKEVRNEEIQNVLKISYDGLDSEEKDIFLDIACFFKGKEIGFVKRFLDGCGFFSDIGLSILIDKCLITIFDNRLQMHDLLQDMGWEIVLKESIKEPGKRSRLWRAEDVHHVLTKNLGTRRIEAISLNMSAVSEIQVDFKAFFAMTNLRLLEFYTPEMGNYKVHLPHGLMSLPDKLRYLRWDGYPLKSFPSNFVPQNLVELILSDGKVEQLWIGVQNLVNLKRISLRACNHLIAIPDLSRATNLEEIDLSHCISLVDVFSSIRCLNKLIHLNIISCKSLRNLPGSINMDTRGDAAEELQDDICSWKSLQYLSVHGCSRLAKFPEISGNIKQLDLSGTSIKDVPTSIGCLSGLVDLALRNCSKLESLPGSICQLKLLEILQVDGTSIKELPSQIENLQGLVELSLSNCKDLVKLPEKIGHLKSLRKLVLNGCNLLEIPDSIGCLSSLKVLDLSENNFEILPACISELSRLLYLGLKYCKRFQSLPQLPPRLILLDAHECTSLETVSGLLTRLKKYNFEFIFTNCLKLDESTQRTILLYVQMSFLRGRYPYSFHFPGRTIPKWFVNQSRGSSLTIHLPPDWFNCKFLGFTLCAVVKFQDYLADSGFQVLGSYHFKDSYSHHLHFSFCFGGWDAEQGHPRSILSDHLLLGFDPSLYAEGYEIFSQHYYNEVLIEFRFLDRFLKPVGTECKVKKCGARLAYAQDEKNASSMMRETKRCCDDNYYNEAELCGCGNDGSNKKRDCKRFKETNYIHNAWP</sequence>
<evidence type="ECO:0000256" key="3">
    <source>
        <dbReference type="ARBA" id="ARBA00022737"/>
    </source>
</evidence>
<dbReference type="InterPro" id="IPR045344">
    <property type="entry name" value="C-JID"/>
</dbReference>
<dbReference type="SUPFAM" id="SSF52540">
    <property type="entry name" value="P-loop containing nucleoside triphosphate hydrolases"/>
    <property type="match status" value="1"/>
</dbReference>
<dbReference type="Gene3D" id="3.80.10.10">
    <property type="entry name" value="Ribonuclease Inhibitor"/>
    <property type="match status" value="3"/>
</dbReference>
<dbReference type="Proteomes" id="UP001174677">
    <property type="component" value="Chromosome 14"/>
</dbReference>
<dbReference type="SUPFAM" id="SSF52058">
    <property type="entry name" value="L domain-like"/>
    <property type="match status" value="1"/>
</dbReference>
<gene>
    <name evidence="9" type="ORF">P3X46_025861</name>
</gene>
<dbReference type="Pfam" id="PF01582">
    <property type="entry name" value="TIR"/>
    <property type="match status" value="1"/>
</dbReference>
<keyword evidence="4" id="KW-0378">Hydrolase</keyword>
<dbReference type="Gene3D" id="3.40.50.10140">
    <property type="entry name" value="Toll/interleukin-1 receptor homology (TIR) domain"/>
    <property type="match status" value="1"/>
</dbReference>
<reference evidence="9" key="1">
    <citation type="journal article" date="2023" name="Plant Biotechnol. J.">
        <title>Chromosome-level wild Hevea brasiliensis genome provides new tools for genomic-assisted breeding and valuable loci to elevate rubber yield.</title>
        <authorList>
            <person name="Cheng H."/>
            <person name="Song X."/>
            <person name="Hu Y."/>
            <person name="Wu T."/>
            <person name="Yang Q."/>
            <person name="An Z."/>
            <person name="Feng S."/>
            <person name="Deng Z."/>
            <person name="Wu W."/>
            <person name="Zeng X."/>
            <person name="Tu M."/>
            <person name="Wang X."/>
            <person name="Huang H."/>
        </authorList>
    </citation>
    <scope>NUCLEOTIDE SEQUENCE</scope>
    <source>
        <strain evidence="9">MT/VB/25A 57/8</strain>
    </source>
</reference>
<feature type="domain" description="TIR" evidence="8">
    <location>
        <begin position="14"/>
        <end position="182"/>
    </location>
</feature>
<evidence type="ECO:0000313" key="9">
    <source>
        <dbReference type="EMBL" id="KAJ9160461.1"/>
    </source>
</evidence>
<comment type="caution">
    <text evidence="9">The sequence shown here is derived from an EMBL/GenBank/DDBJ whole genome shotgun (WGS) entry which is preliminary data.</text>
</comment>
<dbReference type="EC" id="3.2.2.6" evidence="1"/>
<dbReference type="PANTHER" id="PTHR11017:SF479">
    <property type="entry name" value="DISEASE RESISTANCE PROTEIN (TIR-NBS-LRR CLASS) FAMILY"/>
    <property type="match status" value="1"/>
</dbReference>
<evidence type="ECO:0000256" key="7">
    <source>
        <dbReference type="ARBA" id="ARBA00047304"/>
    </source>
</evidence>
<accession>A0ABQ9L8I5</accession>
<dbReference type="EMBL" id="JARPOI010000014">
    <property type="protein sequence ID" value="KAJ9160461.1"/>
    <property type="molecule type" value="Genomic_DNA"/>
</dbReference>
<dbReference type="InterPro" id="IPR055414">
    <property type="entry name" value="LRR_R13L4/SHOC2-like"/>
</dbReference>
<dbReference type="Pfam" id="PF00931">
    <property type="entry name" value="NB-ARC"/>
    <property type="match status" value="1"/>
</dbReference>
<dbReference type="Pfam" id="PF23282">
    <property type="entry name" value="WHD_ROQ1"/>
    <property type="match status" value="1"/>
</dbReference>